<protein>
    <recommendedName>
        <fullName evidence="3">DUF192 domain-containing protein</fullName>
    </recommendedName>
</protein>
<dbReference type="STRING" id="1197477.IA57_09285"/>
<dbReference type="OrthoDB" id="5526466at2"/>
<organism evidence="1 2">
    <name type="scientific">Mangrovimonas yunxiaonensis</name>
    <dbReference type="NCBI Taxonomy" id="1197477"/>
    <lineage>
        <taxon>Bacteria</taxon>
        <taxon>Pseudomonadati</taxon>
        <taxon>Bacteroidota</taxon>
        <taxon>Flavobacteriia</taxon>
        <taxon>Flavobacteriales</taxon>
        <taxon>Flavobacteriaceae</taxon>
        <taxon>Mangrovimonas</taxon>
    </lineage>
</organism>
<proteinExistence type="predicted"/>
<keyword evidence="2" id="KW-1185">Reference proteome</keyword>
<evidence type="ECO:0008006" key="3">
    <source>
        <dbReference type="Google" id="ProtNLM"/>
    </source>
</evidence>
<reference evidence="1 2" key="1">
    <citation type="journal article" date="2014" name="Genome Announc.">
        <title>Draft Genome Sequence of the Algicidal Bacterium Mangrovimonas yunxiaonensis Strain LY01.</title>
        <authorList>
            <person name="Li Y."/>
            <person name="Zhu H."/>
            <person name="Li C."/>
            <person name="Zhang H."/>
            <person name="Chen Z."/>
            <person name="Zheng W."/>
            <person name="Xu H."/>
            <person name="Zheng T."/>
        </authorList>
    </citation>
    <scope>NUCLEOTIDE SEQUENCE [LARGE SCALE GENOMIC DNA]</scope>
    <source>
        <strain evidence="1 2">LY01</strain>
    </source>
</reference>
<evidence type="ECO:0000313" key="2">
    <source>
        <dbReference type="Proteomes" id="UP000028521"/>
    </source>
</evidence>
<dbReference type="Gene3D" id="2.60.120.1140">
    <property type="entry name" value="Protein of unknown function DUF192"/>
    <property type="match status" value="1"/>
</dbReference>
<dbReference type="RefSeq" id="WP_036122246.1">
    <property type="nucleotide sequence ID" value="NZ_BMET01000007.1"/>
</dbReference>
<dbReference type="Proteomes" id="UP000028521">
    <property type="component" value="Unassembled WGS sequence"/>
</dbReference>
<name>A0A084TIW5_9FLAO</name>
<dbReference type="PANTHER" id="PTHR37953">
    <property type="entry name" value="UPF0127 PROTEIN MJ1496"/>
    <property type="match status" value="1"/>
</dbReference>
<dbReference type="Pfam" id="PF02643">
    <property type="entry name" value="DUF192"/>
    <property type="match status" value="1"/>
</dbReference>
<comment type="caution">
    <text evidence="1">The sequence shown here is derived from an EMBL/GenBank/DDBJ whole genome shotgun (WGS) entry which is preliminary data.</text>
</comment>
<dbReference type="eggNOG" id="COG1430">
    <property type="taxonomic scope" value="Bacteria"/>
</dbReference>
<sequence length="169" mass="18894">MHKLLKNHVAPALLVSAVSLSSIACKEDKAPALKPTKISFKKEGELTILKAKTDSVLAHLDIEIAKTSYETQTGLMYRNTLKPNHGMLFIFEDVSPRYFYMKNTLIPLDIIYLDDKQVVVSIQKNAKPLDESSLPSKVPAKYVLEVNAGLSETWQLSQGDRIKFTESSN</sequence>
<dbReference type="EMBL" id="JPFK01000007">
    <property type="protein sequence ID" value="KFB00651.1"/>
    <property type="molecule type" value="Genomic_DNA"/>
</dbReference>
<accession>A0A084TIW5</accession>
<reference evidence="2" key="2">
    <citation type="submission" date="2014-07" db="EMBL/GenBank/DDBJ databases">
        <title>Genome sequence of Mangrovimonas yunxiaonensis.</title>
        <authorList>
            <person name="Li Y."/>
            <person name="Zheng T."/>
        </authorList>
    </citation>
    <scope>NUCLEOTIDE SEQUENCE [LARGE SCALE GENOMIC DNA]</scope>
    <source>
        <strain evidence="2">LY01</strain>
    </source>
</reference>
<dbReference type="AlphaFoldDB" id="A0A084TIW5"/>
<dbReference type="PANTHER" id="PTHR37953:SF1">
    <property type="entry name" value="UPF0127 PROTEIN MJ1496"/>
    <property type="match status" value="1"/>
</dbReference>
<dbReference type="InterPro" id="IPR003795">
    <property type="entry name" value="DUF192"/>
</dbReference>
<evidence type="ECO:0000313" key="1">
    <source>
        <dbReference type="EMBL" id="KFB00651.1"/>
    </source>
</evidence>
<gene>
    <name evidence="1" type="ORF">IA57_09285</name>
</gene>
<dbReference type="InterPro" id="IPR038695">
    <property type="entry name" value="Saro_0823-like_sf"/>
</dbReference>
<dbReference type="PROSITE" id="PS51257">
    <property type="entry name" value="PROKAR_LIPOPROTEIN"/>
    <property type="match status" value="1"/>
</dbReference>